<dbReference type="Gene3D" id="1.20.58.190">
    <property type="entry name" value="Translin, domain 1"/>
    <property type="match status" value="1"/>
</dbReference>
<evidence type="ECO:0000256" key="16">
    <source>
        <dbReference type="PIRSR" id="PIRSR602848-1"/>
    </source>
</evidence>
<dbReference type="OMA" id="DAFHFTI"/>
<feature type="region of interest" description="Disordered" evidence="17">
    <location>
        <begin position="222"/>
        <end position="243"/>
    </location>
</feature>
<evidence type="ECO:0000256" key="12">
    <source>
        <dbReference type="ARBA" id="ARBA00023242"/>
    </source>
</evidence>
<keyword evidence="10" id="KW-0694">RNA-binding</keyword>
<evidence type="ECO:0000256" key="7">
    <source>
        <dbReference type="ARBA" id="ARBA00022722"/>
    </source>
</evidence>
<dbReference type="GeneID" id="119719929"/>
<dbReference type="GO" id="GO:0003723">
    <property type="term" value="F:RNA binding"/>
    <property type="evidence" value="ECO:0007669"/>
    <property type="project" value="UniProtKB-KW"/>
</dbReference>
<dbReference type="Pfam" id="PF01997">
    <property type="entry name" value="Translin"/>
    <property type="match status" value="1"/>
</dbReference>
<dbReference type="GO" id="GO:0016787">
    <property type="term" value="F:hydrolase activity"/>
    <property type="evidence" value="ECO:0007669"/>
    <property type="project" value="UniProtKB-KW"/>
</dbReference>
<organism evidence="18 19">
    <name type="scientific">Patiria miniata</name>
    <name type="common">Bat star</name>
    <name type="synonym">Asterina miniata</name>
    <dbReference type="NCBI Taxonomy" id="46514"/>
    <lineage>
        <taxon>Eukaryota</taxon>
        <taxon>Metazoa</taxon>
        <taxon>Echinodermata</taxon>
        <taxon>Eleutherozoa</taxon>
        <taxon>Asterozoa</taxon>
        <taxon>Asteroidea</taxon>
        <taxon>Valvatacea</taxon>
        <taxon>Valvatida</taxon>
        <taxon>Asterinidae</taxon>
        <taxon>Patiria</taxon>
    </lineage>
</organism>
<comment type="similarity">
    <text evidence="3">Belongs to the translin family.</text>
</comment>
<evidence type="ECO:0000256" key="10">
    <source>
        <dbReference type="ARBA" id="ARBA00022884"/>
    </source>
</evidence>
<dbReference type="InterPro" id="IPR036081">
    <property type="entry name" value="Translin_sf"/>
</dbReference>
<evidence type="ECO:0000256" key="15">
    <source>
        <dbReference type="ARBA" id="ARBA00030513"/>
    </source>
</evidence>
<dbReference type="EnsemblMetazoa" id="XM_038189414.1">
    <property type="protein sequence ID" value="XP_038045342.1"/>
    <property type="gene ID" value="LOC119719929"/>
</dbReference>
<dbReference type="GO" id="GO:0004519">
    <property type="term" value="F:endonuclease activity"/>
    <property type="evidence" value="ECO:0007669"/>
    <property type="project" value="UniProtKB-KW"/>
</dbReference>
<dbReference type="FunFam" id="1.20.58.190:FF:000001">
    <property type="entry name" value="Translin"/>
    <property type="match status" value="1"/>
</dbReference>
<dbReference type="FunFam" id="1.20.58.200:FF:000002">
    <property type="entry name" value="Putative translin"/>
    <property type="match status" value="1"/>
</dbReference>
<dbReference type="AlphaFoldDB" id="A0A913Z0Z9"/>
<dbReference type="CDD" id="cd14819">
    <property type="entry name" value="Translin"/>
    <property type="match status" value="1"/>
</dbReference>
<dbReference type="InterPro" id="IPR033956">
    <property type="entry name" value="Translin"/>
</dbReference>
<keyword evidence="6" id="KW-0963">Cytoplasm</keyword>
<evidence type="ECO:0000256" key="8">
    <source>
        <dbReference type="ARBA" id="ARBA00022759"/>
    </source>
</evidence>
<evidence type="ECO:0000313" key="19">
    <source>
        <dbReference type="Proteomes" id="UP000887568"/>
    </source>
</evidence>
<protein>
    <recommendedName>
        <fullName evidence="5">Translin</fullName>
    </recommendedName>
    <alternativeName>
        <fullName evidence="15">Component 3 of promoter of RISC</fullName>
    </alternativeName>
</protein>
<evidence type="ECO:0000256" key="1">
    <source>
        <dbReference type="ARBA" id="ARBA00004123"/>
    </source>
</evidence>
<dbReference type="GO" id="GO:0005634">
    <property type="term" value="C:nucleus"/>
    <property type="evidence" value="ECO:0007669"/>
    <property type="project" value="UniProtKB-SubCell"/>
</dbReference>
<evidence type="ECO:0000256" key="5">
    <source>
        <dbReference type="ARBA" id="ARBA00022196"/>
    </source>
</evidence>
<keyword evidence="7" id="KW-0540">Nuclease</keyword>
<dbReference type="GO" id="GO:0005737">
    <property type="term" value="C:cytoplasm"/>
    <property type="evidence" value="ECO:0007669"/>
    <property type="project" value="UniProtKB-SubCell"/>
</dbReference>
<keyword evidence="11" id="KW-0238">DNA-binding</keyword>
<dbReference type="Proteomes" id="UP000887568">
    <property type="component" value="Unplaced"/>
</dbReference>
<dbReference type="GO" id="GO:0043565">
    <property type="term" value="F:sequence-specific DNA binding"/>
    <property type="evidence" value="ECO:0007669"/>
    <property type="project" value="InterPro"/>
</dbReference>
<keyword evidence="12" id="KW-0539">Nucleus</keyword>
<dbReference type="GO" id="GO:0003697">
    <property type="term" value="F:single-stranded DNA binding"/>
    <property type="evidence" value="ECO:0007669"/>
    <property type="project" value="InterPro"/>
</dbReference>
<evidence type="ECO:0000256" key="4">
    <source>
        <dbReference type="ARBA" id="ARBA00011685"/>
    </source>
</evidence>
<keyword evidence="16" id="KW-0479">Metal-binding</keyword>
<dbReference type="SUPFAM" id="SSF74784">
    <property type="entry name" value="Translin"/>
    <property type="match status" value="1"/>
</dbReference>
<evidence type="ECO:0000256" key="3">
    <source>
        <dbReference type="ARBA" id="ARBA00005902"/>
    </source>
</evidence>
<sequence length="243" mass="27412">MAEASLTASIFSEFNEYLTNDQDVREEIRVAVRAMEQTAREVMTTLEGIHQSAGLKEAPALCQKARKLLETTRSQFAELQKKVPADQYYRFHDHWRFVSQRLSFLAALIVYLEAERLVTREEVAHLMGVSVRKEDGFHLDLEDFLQGLLQLASELSRLAINSVTAGEYDRPVRISNFIQELNTGFRLLNLKNDSLRKRFDGLKYDIKKVEEVVYDISIRGLKPASAGGGEGGDEPPTSSTGAE</sequence>
<evidence type="ECO:0000256" key="17">
    <source>
        <dbReference type="SAM" id="MobiDB-lite"/>
    </source>
</evidence>
<keyword evidence="16" id="KW-0460">Magnesium</keyword>
<dbReference type="PANTHER" id="PTHR10741">
    <property type="entry name" value="TRANSLIN AND TRANSLIN ASSOCIATED PROTEIN X"/>
    <property type="match status" value="1"/>
</dbReference>
<evidence type="ECO:0000256" key="9">
    <source>
        <dbReference type="ARBA" id="ARBA00022801"/>
    </source>
</evidence>
<name>A0A913Z0Z9_PATMI</name>
<comment type="subunit">
    <text evidence="4">Ring-shaped heterooctamer of six TSN and two TSNAX subunits, DNA/RNA binding occurs inside the ring.</text>
</comment>
<dbReference type="GO" id="GO:0046872">
    <property type="term" value="F:metal ion binding"/>
    <property type="evidence" value="ECO:0007669"/>
    <property type="project" value="UniProtKB-KW"/>
</dbReference>
<evidence type="ECO:0000256" key="13">
    <source>
        <dbReference type="ARBA" id="ARBA00025374"/>
    </source>
</evidence>
<keyword evidence="9" id="KW-0378">Hydrolase</keyword>
<comment type="function">
    <text evidence="13">DNA-binding protein that specifically recognizes consensus sequences at the breakpoint junctions in chromosomal translocations, mostly involving immunoglobulin (Ig)/T-cell receptor gene segments. Seems to recognize single-stranded DNA ends generated by staggered breaks occurring at recombination hot spots.</text>
</comment>
<proteinExistence type="inferred from homology"/>
<accession>A0A913Z0Z9</accession>
<dbReference type="GO" id="GO:0016070">
    <property type="term" value="P:RNA metabolic process"/>
    <property type="evidence" value="ECO:0007669"/>
    <property type="project" value="InterPro"/>
</dbReference>
<evidence type="ECO:0000313" key="18">
    <source>
        <dbReference type="EnsemblMetazoa" id="XP_038045342.1"/>
    </source>
</evidence>
<evidence type="ECO:0000256" key="6">
    <source>
        <dbReference type="ARBA" id="ARBA00022490"/>
    </source>
</evidence>
<evidence type="ECO:0000256" key="2">
    <source>
        <dbReference type="ARBA" id="ARBA00004496"/>
    </source>
</evidence>
<evidence type="ECO:0000256" key="11">
    <source>
        <dbReference type="ARBA" id="ARBA00023125"/>
    </source>
</evidence>
<dbReference type="OrthoDB" id="829at2759"/>
<keyword evidence="19" id="KW-1185">Reference proteome</keyword>
<feature type="binding site" evidence="16">
    <location>
        <position position="154"/>
    </location>
    <ligand>
        <name>Mg(2+)</name>
        <dbReference type="ChEBI" id="CHEBI:18420"/>
    </ligand>
</feature>
<evidence type="ECO:0000256" key="14">
    <source>
        <dbReference type="ARBA" id="ARBA00025410"/>
    </source>
</evidence>
<comment type="function">
    <text evidence="14">Exhibits both single-stranded and double-stranded endoribonuclease activity. May act as an activator of RNA-induced silencing complex (RISC) by facilitating endonucleolytic cleavage of the siRNA passenger strand.</text>
</comment>
<dbReference type="Gene3D" id="1.20.58.200">
    <property type="entry name" value="Translin, domain 2"/>
    <property type="match status" value="1"/>
</dbReference>
<dbReference type="InterPro" id="IPR002848">
    <property type="entry name" value="Translin_fam"/>
</dbReference>
<keyword evidence="8" id="KW-0255">Endonuclease</keyword>
<dbReference type="RefSeq" id="XP_038045342.1">
    <property type="nucleotide sequence ID" value="XM_038189414.1"/>
</dbReference>
<dbReference type="InterPro" id="IPR016069">
    <property type="entry name" value="Translin_C"/>
</dbReference>
<reference evidence="18" key="1">
    <citation type="submission" date="2022-11" db="UniProtKB">
        <authorList>
            <consortium name="EnsemblMetazoa"/>
        </authorList>
    </citation>
    <scope>IDENTIFICATION</scope>
</reference>
<comment type="subcellular location">
    <subcellularLocation>
        <location evidence="2">Cytoplasm</location>
    </subcellularLocation>
    <subcellularLocation>
        <location evidence="1">Nucleus</location>
    </subcellularLocation>
</comment>
<dbReference type="InterPro" id="IPR016068">
    <property type="entry name" value="Translin_N"/>
</dbReference>